<dbReference type="AlphaFoldDB" id="A0A4Y2MAP3"/>
<dbReference type="Proteomes" id="UP000499080">
    <property type="component" value="Unassembled WGS sequence"/>
</dbReference>
<evidence type="ECO:0000313" key="2">
    <source>
        <dbReference type="EMBL" id="GBN23835.1"/>
    </source>
</evidence>
<reference evidence="1 3" key="1">
    <citation type="journal article" date="2019" name="Sci. Rep.">
        <title>Orb-weaving spider Araneus ventricosus genome elucidates the spidroin gene catalogue.</title>
        <authorList>
            <person name="Kono N."/>
            <person name="Nakamura H."/>
            <person name="Ohtoshi R."/>
            <person name="Moran D.A.P."/>
            <person name="Shinohara A."/>
            <person name="Yoshida Y."/>
            <person name="Fujiwara M."/>
            <person name="Mori M."/>
            <person name="Tomita M."/>
            <person name="Arakawa K."/>
        </authorList>
    </citation>
    <scope>NUCLEOTIDE SEQUENCE [LARGE SCALE GENOMIC DNA]</scope>
</reference>
<name>A0A4Y2MAP3_ARAVE</name>
<accession>A0A4Y2MAP3</accession>
<organism evidence="1 3">
    <name type="scientific">Araneus ventricosus</name>
    <name type="common">Orbweaver spider</name>
    <name type="synonym">Epeira ventricosa</name>
    <dbReference type="NCBI Taxonomy" id="182803"/>
    <lineage>
        <taxon>Eukaryota</taxon>
        <taxon>Metazoa</taxon>
        <taxon>Ecdysozoa</taxon>
        <taxon>Arthropoda</taxon>
        <taxon>Chelicerata</taxon>
        <taxon>Arachnida</taxon>
        <taxon>Araneae</taxon>
        <taxon>Araneomorphae</taxon>
        <taxon>Entelegynae</taxon>
        <taxon>Araneoidea</taxon>
        <taxon>Araneidae</taxon>
        <taxon>Araneus</taxon>
    </lineage>
</organism>
<feature type="non-terminal residue" evidence="1">
    <location>
        <position position="1"/>
    </location>
</feature>
<keyword evidence="3" id="KW-1185">Reference proteome</keyword>
<proteinExistence type="predicted"/>
<comment type="caution">
    <text evidence="1">The sequence shown here is derived from an EMBL/GenBank/DDBJ whole genome shotgun (WGS) entry which is preliminary data.</text>
</comment>
<dbReference type="EMBL" id="BGPR01280993">
    <property type="protein sequence ID" value="GBN23633.1"/>
    <property type="molecule type" value="Genomic_DNA"/>
</dbReference>
<gene>
    <name evidence="2" type="ORF">AVEN_177951_1</name>
    <name evidence="1" type="ORF">AVEN_9544_1</name>
</gene>
<protein>
    <submittedName>
        <fullName evidence="1">Uncharacterized protein</fullName>
    </submittedName>
</protein>
<dbReference type="EMBL" id="BGPR01281072">
    <property type="protein sequence ID" value="GBN23835.1"/>
    <property type="molecule type" value="Genomic_DNA"/>
</dbReference>
<sequence>TRDPPTSSPNPIRSTINITLKIEEALTIQHGKQANIKSEYLGKKETGWQSHPVCIHLEQKQIAIEKEEYNLDTEEDIKIYMDDPRKRMEWTQPTMSKGMTPG</sequence>
<evidence type="ECO:0000313" key="1">
    <source>
        <dbReference type="EMBL" id="GBN23633.1"/>
    </source>
</evidence>
<evidence type="ECO:0000313" key="3">
    <source>
        <dbReference type="Proteomes" id="UP000499080"/>
    </source>
</evidence>